<reference evidence="2 3" key="1">
    <citation type="journal article" date="2014" name="PLoS Genet.">
        <title>Phylogenetically driven sequencing of extremely halophilic archaea reveals strategies for static and dynamic osmo-response.</title>
        <authorList>
            <person name="Becker E.A."/>
            <person name="Seitzer P.M."/>
            <person name="Tritt A."/>
            <person name="Larsen D."/>
            <person name="Krusor M."/>
            <person name="Yao A.I."/>
            <person name="Wu D."/>
            <person name="Madern D."/>
            <person name="Eisen J.A."/>
            <person name="Darling A.E."/>
            <person name="Facciotti M.T."/>
        </authorList>
    </citation>
    <scope>NUCLEOTIDE SEQUENCE [LARGE SCALE GENOMIC DNA]</scope>
    <source>
        <strain evidence="2 3">ATCC BAA-1513</strain>
    </source>
</reference>
<accession>M0HWS0</accession>
<dbReference type="AlphaFoldDB" id="M0HWS0"/>
<keyword evidence="3" id="KW-1185">Reference proteome</keyword>
<evidence type="ECO:0000259" key="1">
    <source>
        <dbReference type="Pfam" id="PF26400"/>
    </source>
</evidence>
<dbReference type="InterPro" id="IPR058411">
    <property type="entry name" value="DUF8098"/>
</dbReference>
<dbReference type="PATRIC" id="fig|1230453.4.peg.166"/>
<dbReference type="EMBL" id="AOLK01000004">
    <property type="protein sequence ID" value="ELZ88956.1"/>
    <property type="molecule type" value="Genomic_DNA"/>
</dbReference>
<dbReference type="Proteomes" id="UP000011612">
    <property type="component" value="Unassembled WGS sequence"/>
</dbReference>
<protein>
    <recommendedName>
        <fullName evidence="1">DUF8098 domain-containing protein</fullName>
    </recommendedName>
</protein>
<organism evidence="2 3">
    <name type="scientific">Haloferax elongans ATCC BAA-1513</name>
    <dbReference type="NCBI Taxonomy" id="1230453"/>
    <lineage>
        <taxon>Archaea</taxon>
        <taxon>Methanobacteriati</taxon>
        <taxon>Methanobacteriota</taxon>
        <taxon>Stenosarchaea group</taxon>
        <taxon>Halobacteria</taxon>
        <taxon>Halobacteriales</taxon>
        <taxon>Haloferacaceae</taxon>
        <taxon>Haloferax</taxon>
    </lineage>
</organism>
<dbReference type="STRING" id="1230453.C453_00895"/>
<evidence type="ECO:0000313" key="2">
    <source>
        <dbReference type="EMBL" id="ELZ88956.1"/>
    </source>
</evidence>
<proteinExistence type="predicted"/>
<gene>
    <name evidence="2" type="ORF">C453_00895</name>
</gene>
<evidence type="ECO:0000313" key="3">
    <source>
        <dbReference type="Proteomes" id="UP000011612"/>
    </source>
</evidence>
<dbReference type="Pfam" id="PF26400">
    <property type="entry name" value="DUF8098"/>
    <property type="match status" value="1"/>
</dbReference>
<sequence>MLTNMPEGPEVSVVDDILTGLALAVQRHDDISADPRYVTKTKLEKLVYMAADEFDCPYTYSWYLAGVKARSSGSFKPSYQTTAQTVTPDVNESFADDSIPYSPTEREEEYAEFFDEYVHWLVKSKYEFLEDFYSSEAPDKYQELYLSVHSVRTLLDETVNELDSSDSTLQTGLSSFEEEHPSVNVRYEDIGRRISRIHLELSADPDLRKVMPQYKRYTDLLERALFGLSNMNAADVGEEQIRCISKLDEFHFHNAWKLPALVISLNTARGPRREQIIVDRGRQLDNFEPRYSRGLEDLAEDCRASGLLDGDVNYPEPDNSQSMELIAELTNRYLSN</sequence>
<name>M0HWS0_HALEO</name>
<feature type="domain" description="DUF8098" evidence="1">
    <location>
        <begin position="9"/>
        <end position="334"/>
    </location>
</feature>
<comment type="caution">
    <text evidence="2">The sequence shown here is derived from an EMBL/GenBank/DDBJ whole genome shotgun (WGS) entry which is preliminary data.</text>
</comment>